<dbReference type="GO" id="GO:0048513">
    <property type="term" value="P:animal organ development"/>
    <property type="evidence" value="ECO:0007669"/>
    <property type="project" value="TreeGrafter"/>
</dbReference>
<evidence type="ECO:0000259" key="1">
    <source>
        <dbReference type="Pfam" id="PF17904"/>
    </source>
</evidence>
<gene>
    <name evidence="3" type="ORF">MEUPH1_LOCUS24770</name>
</gene>
<dbReference type="PANTHER" id="PTHR10603:SF7">
    <property type="entry name" value="FRAGILE X MESSENGER RIBONUCLEOPROTEIN 1 HOMOLOG"/>
    <property type="match status" value="1"/>
</dbReference>
<dbReference type="Pfam" id="PF18336">
    <property type="entry name" value="Tudor_FRX1"/>
    <property type="match status" value="1"/>
</dbReference>
<dbReference type="GO" id="GO:0045727">
    <property type="term" value="P:positive regulation of translation"/>
    <property type="evidence" value="ECO:0007669"/>
    <property type="project" value="TreeGrafter"/>
</dbReference>
<dbReference type="GO" id="GO:0099577">
    <property type="term" value="P:regulation of translation at presynapse, modulating synaptic transmission"/>
    <property type="evidence" value="ECO:0007669"/>
    <property type="project" value="TreeGrafter"/>
</dbReference>
<evidence type="ECO:0000313" key="3">
    <source>
        <dbReference type="EMBL" id="CAI6370669.1"/>
    </source>
</evidence>
<organism evidence="3 4">
    <name type="scientific">Macrosiphum euphorbiae</name>
    <name type="common">potato aphid</name>
    <dbReference type="NCBI Taxonomy" id="13131"/>
    <lineage>
        <taxon>Eukaryota</taxon>
        <taxon>Metazoa</taxon>
        <taxon>Ecdysozoa</taxon>
        <taxon>Arthropoda</taxon>
        <taxon>Hexapoda</taxon>
        <taxon>Insecta</taxon>
        <taxon>Pterygota</taxon>
        <taxon>Neoptera</taxon>
        <taxon>Paraneoptera</taxon>
        <taxon>Hemiptera</taxon>
        <taxon>Sternorrhyncha</taxon>
        <taxon>Aphidomorpha</taxon>
        <taxon>Aphidoidea</taxon>
        <taxon>Aphididae</taxon>
        <taxon>Macrosiphini</taxon>
        <taxon>Macrosiphum</taxon>
    </lineage>
</organism>
<comment type="caution">
    <text evidence="3">The sequence shown here is derived from an EMBL/GenBank/DDBJ whole genome shotgun (WGS) entry which is preliminary data.</text>
</comment>
<dbReference type="InterPro" id="IPR040472">
    <property type="entry name" value="FMRP_KH0"/>
</dbReference>
<dbReference type="InterPro" id="IPR040148">
    <property type="entry name" value="FMR1"/>
</dbReference>
<evidence type="ECO:0000259" key="2">
    <source>
        <dbReference type="Pfam" id="PF18336"/>
    </source>
</evidence>
<feature type="domain" description="Agenet-like" evidence="2">
    <location>
        <begin position="4"/>
        <end position="50"/>
    </location>
</feature>
<dbReference type="GO" id="GO:0005634">
    <property type="term" value="C:nucleus"/>
    <property type="evidence" value="ECO:0007669"/>
    <property type="project" value="TreeGrafter"/>
</dbReference>
<dbReference type="Proteomes" id="UP001160148">
    <property type="component" value="Unassembled WGS sequence"/>
</dbReference>
<accession>A0AAV0XPW6</accession>
<dbReference type="GO" id="GO:0043005">
    <property type="term" value="C:neuron projection"/>
    <property type="evidence" value="ECO:0007669"/>
    <property type="project" value="TreeGrafter"/>
</dbReference>
<dbReference type="GO" id="GO:0043488">
    <property type="term" value="P:regulation of mRNA stability"/>
    <property type="evidence" value="ECO:0007669"/>
    <property type="project" value="TreeGrafter"/>
</dbReference>
<dbReference type="EMBL" id="CARXXK010000472">
    <property type="protein sequence ID" value="CAI6370669.1"/>
    <property type="molecule type" value="Genomic_DNA"/>
</dbReference>
<dbReference type="PANTHER" id="PTHR10603">
    <property type="entry name" value="FRAGILE X MENTAL RETARDATION SYNDROME-RELATED PROTEIN"/>
    <property type="match status" value="1"/>
</dbReference>
<dbReference type="GO" id="GO:0010494">
    <property type="term" value="C:cytoplasmic stress granule"/>
    <property type="evidence" value="ECO:0007669"/>
    <property type="project" value="TreeGrafter"/>
</dbReference>
<dbReference type="Gene3D" id="2.30.30.140">
    <property type="match status" value="1"/>
</dbReference>
<dbReference type="Pfam" id="PF17904">
    <property type="entry name" value="KH_9"/>
    <property type="match status" value="1"/>
</dbReference>
<protein>
    <submittedName>
        <fullName evidence="3">Uncharacterized protein</fullName>
    </submittedName>
</protein>
<name>A0AAV0XPW6_9HEMI</name>
<dbReference type="GO" id="GO:0051028">
    <property type="term" value="P:mRNA transport"/>
    <property type="evidence" value="ECO:0007669"/>
    <property type="project" value="TreeGrafter"/>
</dbReference>
<dbReference type="GO" id="GO:0048170">
    <property type="term" value="P:positive regulation of long-term neuronal synaptic plasticity"/>
    <property type="evidence" value="ECO:0007669"/>
    <property type="project" value="TreeGrafter"/>
</dbReference>
<keyword evidence="4" id="KW-1185">Reference proteome</keyword>
<proteinExistence type="predicted"/>
<dbReference type="AlphaFoldDB" id="A0AAV0XPW6"/>
<feature type="domain" description="Synaptic functional regulator FMRP KH0" evidence="1">
    <location>
        <begin position="111"/>
        <end position="155"/>
    </location>
</feature>
<dbReference type="InterPro" id="IPR041560">
    <property type="entry name" value="Tudor_FRM1"/>
</dbReference>
<sequence length="160" mass="18375">MDDLKVEVLFENFAYYEGFATGVMENKVLVSFPNDLYPETQFNYDNVQLPLSDDQYSTKFIDNQEIEVKLVGEPNLCYGWVKAVIKIISVVEIVSPGKIRCSNINSHINGNTFYMFDIDVPEDVRELAKIDGIHKDFQKAICKCSIILISQCRVLYLVHH</sequence>
<dbReference type="GO" id="GO:0098793">
    <property type="term" value="C:presynapse"/>
    <property type="evidence" value="ECO:0007669"/>
    <property type="project" value="GOC"/>
</dbReference>
<evidence type="ECO:0000313" key="4">
    <source>
        <dbReference type="Proteomes" id="UP001160148"/>
    </source>
</evidence>
<dbReference type="GO" id="GO:0045182">
    <property type="term" value="F:translation regulator activity"/>
    <property type="evidence" value="ECO:0007669"/>
    <property type="project" value="TreeGrafter"/>
</dbReference>
<reference evidence="3 4" key="1">
    <citation type="submission" date="2023-01" db="EMBL/GenBank/DDBJ databases">
        <authorList>
            <person name="Whitehead M."/>
        </authorList>
    </citation>
    <scope>NUCLEOTIDE SEQUENCE [LARGE SCALE GENOMIC DNA]</scope>
</reference>
<dbReference type="GO" id="GO:0003730">
    <property type="term" value="F:mRNA 3'-UTR binding"/>
    <property type="evidence" value="ECO:0007669"/>
    <property type="project" value="TreeGrafter"/>
</dbReference>